<gene>
    <name evidence="2" type="ORF">NQ502_07710</name>
</gene>
<feature type="transmembrane region" description="Helical" evidence="1">
    <location>
        <begin position="240"/>
        <end position="259"/>
    </location>
</feature>
<sequence length="392" mass="41164">MERAMEKIKTKPVVGLEVFVFLALFAGVFVYLGSQMGAVNMINTMMNTGYQLLIDTVLYIMAIAVLAGAISGLFTEFGVVALINKILSPLMKPLYGLPGASIIGVLATYLSDNPAILTLADQSGFRRYFKKYQLPALTNIGTAFGMGLIITTFMIGIKNPGGGTFILPALIGNLGAVVGSIISVRIMLIFTSKLFGKQEMCDCSVNGQTLMADEREVRPGSIGNRVLGAILDGGKAGVEMGVAIIPGVIIICTLVLMLTNGPAASGVYTGAAYEGVALLPAIGDKLQFILEPLFGFTNSMCVAVPVTALGAAGAAIGLVPKMVQDGIATGNDIAVFTAMCMCWSGYLSTHVAMMDSLGCKKLTGKAIFSHTIGGLCAGVAAHWFYQLFMMIF</sequence>
<protein>
    <recommendedName>
        <fullName evidence="4">Transporter gate domain protein</fullName>
    </recommendedName>
</protein>
<feature type="transmembrane region" description="Helical" evidence="1">
    <location>
        <begin position="293"/>
        <end position="319"/>
    </location>
</feature>
<feature type="transmembrane region" description="Helical" evidence="1">
    <location>
        <begin position="169"/>
        <end position="190"/>
    </location>
</feature>
<reference evidence="2" key="1">
    <citation type="journal article" date="2022" name="Cell">
        <title>Design, construction, and in vivo augmentation of a complex gut microbiome.</title>
        <authorList>
            <person name="Cheng A.G."/>
            <person name="Ho P.Y."/>
            <person name="Aranda-Diaz A."/>
            <person name="Jain S."/>
            <person name="Yu F.B."/>
            <person name="Meng X."/>
            <person name="Wang M."/>
            <person name="Iakiviak M."/>
            <person name="Nagashima K."/>
            <person name="Zhao A."/>
            <person name="Murugkar P."/>
            <person name="Patil A."/>
            <person name="Atabakhsh K."/>
            <person name="Weakley A."/>
            <person name="Yan J."/>
            <person name="Brumbaugh A.R."/>
            <person name="Higginbottom S."/>
            <person name="Dimas A."/>
            <person name="Shiver A.L."/>
            <person name="Deutschbauer A."/>
            <person name="Neff N."/>
            <person name="Sonnenburg J.L."/>
            <person name="Huang K.C."/>
            <person name="Fischbach M.A."/>
        </authorList>
    </citation>
    <scope>NUCLEOTIDE SEQUENCE</scope>
    <source>
        <strain evidence="2">DSM 19829</strain>
    </source>
</reference>
<feature type="transmembrane region" description="Helical" evidence="1">
    <location>
        <begin position="12"/>
        <end position="32"/>
    </location>
</feature>
<feature type="transmembrane region" description="Helical" evidence="1">
    <location>
        <begin position="52"/>
        <end position="83"/>
    </location>
</feature>
<keyword evidence="1" id="KW-1133">Transmembrane helix</keyword>
<evidence type="ECO:0008006" key="4">
    <source>
        <dbReference type="Google" id="ProtNLM"/>
    </source>
</evidence>
<proteinExistence type="predicted"/>
<feature type="transmembrane region" description="Helical" evidence="1">
    <location>
        <begin position="326"/>
        <end position="346"/>
    </location>
</feature>
<dbReference type="EMBL" id="CP102290">
    <property type="protein sequence ID" value="UWP60903.1"/>
    <property type="molecule type" value="Genomic_DNA"/>
</dbReference>
<evidence type="ECO:0000313" key="3">
    <source>
        <dbReference type="Proteomes" id="UP001060164"/>
    </source>
</evidence>
<keyword evidence="1" id="KW-0812">Transmembrane</keyword>
<evidence type="ECO:0000256" key="1">
    <source>
        <dbReference type="SAM" id="Phobius"/>
    </source>
</evidence>
<accession>A0ABY5VNE6</accession>
<dbReference type="Proteomes" id="UP001060164">
    <property type="component" value="Chromosome"/>
</dbReference>
<feature type="transmembrane region" description="Helical" evidence="1">
    <location>
        <begin position="366"/>
        <end position="385"/>
    </location>
</feature>
<organism evidence="2 3">
    <name type="scientific">Ruminococcus gauvreauii</name>
    <dbReference type="NCBI Taxonomy" id="438033"/>
    <lineage>
        <taxon>Bacteria</taxon>
        <taxon>Bacillati</taxon>
        <taxon>Bacillota</taxon>
        <taxon>Clostridia</taxon>
        <taxon>Eubacteriales</taxon>
        <taxon>Oscillospiraceae</taxon>
        <taxon>Ruminococcus</taxon>
    </lineage>
</organism>
<name>A0ABY5VNE6_9FIRM</name>
<dbReference type="RefSeq" id="WP_242830215.1">
    <property type="nucleotide sequence ID" value="NZ_CABLBR010000003.1"/>
</dbReference>
<keyword evidence="3" id="KW-1185">Reference proteome</keyword>
<keyword evidence="1" id="KW-0472">Membrane</keyword>
<evidence type="ECO:0000313" key="2">
    <source>
        <dbReference type="EMBL" id="UWP60903.1"/>
    </source>
</evidence>
<feature type="transmembrane region" description="Helical" evidence="1">
    <location>
        <begin position="136"/>
        <end position="157"/>
    </location>
</feature>